<dbReference type="Proteomes" id="UP001652409">
    <property type="component" value="Unassembled WGS sequence"/>
</dbReference>
<keyword evidence="2" id="KW-1185">Reference proteome</keyword>
<evidence type="ECO:0008006" key="3">
    <source>
        <dbReference type="Google" id="ProtNLM"/>
    </source>
</evidence>
<reference evidence="1 2" key="1">
    <citation type="journal article" date="2021" name="ISME Commun">
        <title>Automated analysis of genomic sequences facilitates high-throughput and comprehensive description of bacteria.</title>
        <authorList>
            <person name="Hitch T.C.A."/>
        </authorList>
    </citation>
    <scope>NUCLEOTIDE SEQUENCE [LARGE SCALE GENOMIC DNA]</scope>
    <source>
        <strain evidence="1 2">Sanger_23</strain>
    </source>
</reference>
<gene>
    <name evidence="1" type="ORF">OCV61_09955</name>
</gene>
<accession>A0ABT2TVC0</accession>
<comment type="caution">
    <text evidence="1">The sequence shown here is derived from an EMBL/GenBank/DDBJ whole genome shotgun (WGS) entry which is preliminary data.</text>
</comment>
<sequence length="368" mass="42963">MSRNLLQMTGKIFDEFATRVSEEHKEYIVSVNRHISISEENRAECCELLKDAIIIGRRHDYLPTVVFIKYKEEFYVGIDTRYAEKFENFGYVMEERAAICIGCQILSITEKYYQLKVESRELIDYCLGLQPEEGMDAVVFSEDNILDLIYGLSIFKVVNNELEIDIDSLDDVLRVSVLLLIANSEKITPVYKETMEKLLSMICVRKICSNILDFLIIKDTRIKFLSLYQCIEFLFIPNRASEFVQKYNMNISDALKLHINEAMRRDERINALAILKIAGMPLIHKMYILLFNESEGDNELERINNWIYDKRCSIAHFRYGQQKNEETYVNEEILEMMLELLVGIFSNMNQNMKDICSGLVKLEESTLA</sequence>
<dbReference type="RefSeq" id="WP_138344429.1">
    <property type="nucleotide sequence ID" value="NZ_JAOQJL010000017.1"/>
</dbReference>
<organism evidence="1 2">
    <name type="scientific">Blautia ammoniilytica</name>
    <dbReference type="NCBI Taxonomy" id="2981782"/>
    <lineage>
        <taxon>Bacteria</taxon>
        <taxon>Bacillati</taxon>
        <taxon>Bacillota</taxon>
        <taxon>Clostridia</taxon>
        <taxon>Lachnospirales</taxon>
        <taxon>Lachnospiraceae</taxon>
        <taxon>Blautia</taxon>
    </lineage>
</organism>
<dbReference type="EMBL" id="JAOQJL010000017">
    <property type="protein sequence ID" value="MCU6765731.1"/>
    <property type="molecule type" value="Genomic_DNA"/>
</dbReference>
<evidence type="ECO:0000313" key="2">
    <source>
        <dbReference type="Proteomes" id="UP001652409"/>
    </source>
</evidence>
<proteinExistence type="predicted"/>
<evidence type="ECO:0000313" key="1">
    <source>
        <dbReference type="EMBL" id="MCU6765731.1"/>
    </source>
</evidence>
<name>A0ABT2TVC0_9FIRM</name>
<protein>
    <recommendedName>
        <fullName evidence="3">Apea-like HEPN domain-containing protein</fullName>
    </recommendedName>
</protein>